<name>A0A1H4GL95_9SPHI</name>
<dbReference type="Proteomes" id="UP000198850">
    <property type="component" value="Unassembled WGS sequence"/>
</dbReference>
<sequence length="47" mass="5528">MGHNPLDHFGIEIPMTRIISKKWDHQMKLLIPFLMFESSFIVRSDGL</sequence>
<gene>
    <name evidence="1" type="ORF">SAMN05443550_110170</name>
</gene>
<reference evidence="1 2" key="1">
    <citation type="submission" date="2016-10" db="EMBL/GenBank/DDBJ databases">
        <authorList>
            <person name="de Groot N.N."/>
        </authorList>
    </citation>
    <scope>NUCLEOTIDE SEQUENCE [LARGE SCALE GENOMIC DNA]</scope>
    <source>
        <strain evidence="1 2">DSM 19033</strain>
    </source>
</reference>
<organism evidence="1 2">
    <name type="scientific">Pedobacter hartonius</name>
    <dbReference type="NCBI Taxonomy" id="425514"/>
    <lineage>
        <taxon>Bacteria</taxon>
        <taxon>Pseudomonadati</taxon>
        <taxon>Bacteroidota</taxon>
        <taxon>Sphingobacteriia</taxon>
        <taxon>Sphingobacteriales</taxon>
        <taxon>Sphingobacteriaceae</taxon>
        <taxon>Pedobacter</taxon>
    </lineage>
</organism>
<keyword evidence="2" id="KW-1185">Reference proteome</keyword>
<evidence type="ECO:0000313" key="2">
    <source>
        <dbReference type="Proteomes" id="UP000198850"/>
    </source>
</evidence>
<protein>
    <submittedName>
        <fullName evidence="1">Uncharacterized protein</fullName>
    </submittedName>
</protein>
<evidence type="ECO:0000313" key="1">
    <source>
        <dbReference type="EMBL" id="SEB10385.1"/>
    </source>
</evidence>
<accession>A0A1H4GL95</accession>
<dbReference type="EMBL" id="FNRA01000010">
    <property type="protein sequence ID" value="SEB10385.1"/>
    <property type="molecule type" value="Genomic_DNA"/>
</dbReference>
<proteinExistence type="predicted"/>
<dbReference type="AlphaFoldDB" id="A0A1H4GL95"/>